<evidence type="ECO:0000313" key="3">
    <source>
        <dbReference type="Proteomes" id="UP001217089"/>
    </source>
</evidence>
<dbReference type="PANTHER" id="PTHR12748:SF0">
    <property type="entry name" value="ORIGIN RECOGNITION COMPLEX SUBUNIT 3"/>
    <property type="match status" value="1"/>
</dbReference>
<dbReference type="Proteomes" id="UP001217089">
    <property type="component" value="Unassembled WGS sequence"/>
</dbReference>
<evidence type="ECO:0000259" key="1">
    <source>
        <dbReference type="Pfam" id="PF07034"/>
    </source>
</evidence>
<keyword evidence="3" id="KW-1185">Reference proteome</keyword>
<dbReference type="PANTHER" id="PTHR12748">
    <property type="entry name" value="ORIGIN RECOGNITION COMPLEX SUBUNIT 3"/>
    <property type="match status" value="1"/>
</dbReference>
<dbReference type="EMBL" id="JARBDR010000337">
    <property type="protein sequence ID" value="KAJ8315226.1"/>
    <property type="molecule type" value="Genomic_DNA"/>
</dbReference>
<reference evidence="2 3" key="1">
    <citation type="submission" date="2022-12" db="EMBL/GenBank/DDBJ databases">
        <title>Chromosome-level genome of Tegillarca granosa.</title>
        <authorList>
            <person name="Kim J."/>
        </authorList>
    </citation>
    <scope>NUCLEOTIDE SEQUENCE [LARGE SCALE GENOMIC DNA]</scope>
    <source>
        <strain evidence="2">Teg-2019</strain>
        <tissue evidence="2">Adductor muscle</tissue>
    </source>
</reference>
<accession>A0ABQ9FF28</accession>
<protein>
    <recommendedName>
        <fullName evidence="1">Origin recognition complex subunit 3 N-terminal domain-containing protein</fullName>
    </recommendedName>
</protein>
<sequence length="401" mass="44100">MPLWSVNQHLVTLWSVKKAPCGTVVSKPAPCGTVVSYQAPCGTVDSKPEPFGTVDSKPAPCGTVISFPAPCGTVDSKPASCATVISEPAPCGTVVSYPASCGAVVSKQTPRGTVISKPAPRGTVVSKPAPSYSFYNMSYNKKYQLTSQKDKVLWNSMSSTLIVFDLQGCFAFKGKKKIASIEDYFHGKDDTVTWKNRLEVFQNLWEAIDTEIQILQADLNTKIFDDLLKFASVCHCSFTLDVSHQISVHKEIPTAALVTGVNTPDHAVMFSTLVTLMQERVSPHIAKLRSKDCNNVKNILTKTLEQFLQKPELFQDEDEASDINKKKLPCTLSTLAAWYKEHYTKEGSSPKKKKSLSGKPTDCVKYPPVVIIVSIFKVFDVNQILIQNCFKATIPKQIHNS</sequence>
<dbReference type="Pfam" id="PF07034">
    <property type="entry name" value="ORC3_N"/>
    <property type="match status" value="1"/>
</dbReference>
<feature type="domain" description="Origin recognition complex subunit 3 N-terminal" evidence="1">
    <location>
        <begin position="167"/>
        <end position="374"/>
    </location>
</feature>
<evidence type="ECO:0000313" key="2">
    <source>
        <dbReference type="EMBL" id="KAJ8315226.1"/>
    </source>
</evidence>
<organism evidence="2 3">
    <name type="scientific">Tegillarca granosa</name>
    <name type="common">Malaysian cockle</name>
    <name type="synonym">Anadara granosa</name>
    <dbReference type="NCBI Taxonomy" id="220873"/>
    <lineage>
        <taxon>Eukaryota</taxon>
        <taxon>Metazoa</taxon>
        <taxon>Spiralia</taxon>
        <taxon>Lophotrochozoa</taxon>
        <taxon>Mollusca</taxon>
        <taxon>Bivalvia</taxon>
        <taxon>Autobranchia</taxon>
        <taxon>Pteriomorphia</taxon>
        <taxon>Arcoida</taxon>
        <taxon>Arcoidea</taxon>
        <taxon>Arcidae</taxon>
        <taxon>Tegillarca</taxon>
    </lineage>
</organism>
<proteinExistence type="predicted"/>
<gene>
    <name evidence="2" type="ORF">KUTeg_007376</name>
</gene>
<dbReference type="InterPro" id="IPR020795">
    <property type="entry name" value="ORC3"/>
</dbReference>
<dbReference type="InterPro" id="IPR045667">
    <property type="entry name" value="ORC3_N"/>
</dbReference>
<comment type="caution">
    <text evidence="2">The sequence shown here is derived from an EMBL/GenBank/DDBJ whole genome shotgun (WGS) entry which is preliminary data.</text>
</comment>
<name>A0ABQ9FF28_TEGGR</name>